<keyword evidence="2" id="KW-1185">Reference proteome</keyword>
<accession>A0ABR8RIV2</accession>
<gene>
    <name evidence="1" type="primary">pglZ</name>
    <name evidence="1" type="ORF">H9653_05975</name>
</gene>
<reference evidence="1 2" key="1">
    <citation type="submission" date="2020-08" db="EMBL/GenBank/DDBJ databases">
        <title>A Genomic Blueprint of the Chicken Gut Microbiome.</title>
        <authorList>
            <person name="Gilroy R."/>
            <person name="Ravi A."/>
            <person name="Getino M."/>
            <person name="Pursley I."/>
            <person name="Horton D.L."/>
            <person name="Alikhan N.-F."/>
            <person name="Baker D."/>
            <person name="Gharbi K."/>
            <person name="Hall N."/>
            <person name="Watson M."/>
            <person name="Adriaenssens E.M."/>
            <person name="Foster-Nyarko E."/>
            <person name="Jarju S."/>
            <person name="Secka A."/>
            <person name="Antonio M."/>
            <person name="Oren A."/>
            <person name="Chaudhuri R."/>
            <person name="La Ragione R.M."/>
            <person name="Hildebrand F."/>
            <person name="Pallen M.J."/>
        </authorList>
    </citation>
    <scope>NUCLEOTIDE SEQUENCE [LARGE SCALE GENOMIC DNA]</scope>
    <source>
        <strain evidence="1 2">Sa4CVA2</strain>
    </source>
</reference>
<organism evidence="1 2">
    <name type="scientific">Psychrobacter communis</name>
    <dbReference type="NCBI Taxonomy" id="2762238"/>
    <lineage>
        <taxon>Bacteria</taxon>
        <taxon>Pseudomonadati</taxon>
        <taxon>Pseudomonadota</taxon>
        <taxon>Gammaproteobacteria</taxon>
        <taxon>Moraxellales</taxon>
        <taxon>Moraxellaceae</taxon>
        <taxon>Psychrobacter</taxon>
    </lineage>
</organism>
<dbReference type="Proteomes" id="UP000606724">
    <property type="component" value="Unassembled WGS sequence"/>
</dbReference>
<dbReference type="NCBIfam" id="TIGR02687">
    <property type="entry name" value="BREX-1 system phosphatase PglZ type A"/>
    <property type="match status" value="1"/>
</dbReference>
<comment type="caution">
    <text evidence="1">The sequence shown here is derived from an EMBL/GenBank/DDBJ whole genome shotgun (WGS) entry which is preliminary data.</text>
</comment>
<evidence type="ECO:0000313" key="1">
    <source>
        <dbReference type="EMBL" id="MBD7947562.1"/>
    </source>
</evidence>
<protein>
    <submittedName>
        <fullName evidence="1">BREX-1 system phosphatase PglZ type A</fullName>
    </submittedName>
</protein>
<sequence length="885" mass="100950">MQINELIEGIKSKLGQSRIVFWHDPEHSFQEDIDQITASLSGSDSDKLKNTNILPDSITVLKMADESVLAVKKRIEIDEPQQSFLLYFSEAEPTPERDWLLDIRLYSEPFFADRSSMLLNELGIPKMSLREHIRQRNAFFGSKKRTASLKKWVSENEDELSLDRKMIAVVVSSESAELDSMLLSLLNEYAQNIDEGIDESSLLKNLSKYDLSDSLWVLLEKAYGYITEEPSLTDFVLKLFCTDFWRQTNTDDKNWLNNNLLQTMSGQANAMAFMSSWRDSRKHAECYEQIARLLAHKLDIKAKTSSYQPVQMVDCQTFEEIEQNIIVGLVNSLIENSTDIDSAQFDAIVSRRSYGYWAKLKTDYESIYSALGNAKELMQLRSKYAGGFHFESAKEMYTEYVDNIYKFDQAYRLFSEKVNFTLSKGWEILRSLKEEVENLYINWYLHQLGLAWDKHLGEEQLLDNWKIKDIPNQYDFYNQQVQSILAGTQIKRVFVIISDAFRYEIANELDSIINNEKRFKSDLSTQLGVLPSYTQLGMASLLPHKTLEYDNKGNSAVYVDGVSSQGSVQRQKILQSVGGVAVTSKDLMNWNNEEGREKVSNASVVYIYHDTIDAIGDKQGSEHKTFEACRDAINELKSLVNRIINRLNGSRVIITADHGFLFQNKKLTTTDKTGIDVKSTMTNENKKRYIVGRDLSSNDPHWKGLISNTANGISGEGKEVEFMIPKSSQRFHFSGGAQFVHGGAMLQEICVPIITVRELQKEQVAKYEKMPVGVISAKQSIKFVNNIDKVSFIQTDAVNAEYNPRKLHIYIVDSNGLEVSSKETLVFGSSSSNMDERKQEATLSLIGSSFSRNNKYTLILLDADTNTEYARYDVTIDLAIQDEFF</sequence>
<dbReference type="Gene3D" id="3.40.720.10">
    <property type="entry name" value="Alkaline Phosphatase, subunit A"/>
    <property type="match status" value="1"/>
</dbReference>
<dbReference type="RefSeq" id="WP_191691189.1">
    <property type="nucleotide sequence ID" value="NZ_JACSQR010000012.1"/>
</dbReference>
<dbReference type="InterPro" id="IPR017850">
    <property type="entry name" value="Alkaline_phosphatase_core_sf"/>
</dbReference>
<name>A0ABR8RIV2_9GAMM</name>
<dbReference type="Pfam" id="PF08665">
    <property type="entry name" value="PglZ"/>
    <property type="match status" value="1"/>
</dbReference>
<dbReference type="EMBL" id="JACSQR010000012">
    <property type="protein sequence ID" value="MBD7947562.1"/>
    <property type="molecule type" value="Genomic_DNA"/>
</dbReference>
<proteinExistence type="predicted"/>
<dbReference type="InterPro" id="IPR014060">
    <property type="entry name" value="PglZ"/>
</dbReference>
<evidence type="ECO:0000313" key="2">
    <source>
        <dbReference type="Proteomes" id="UP000606724"/>
    </source>
</evidence>
<dbReference type="SUPFAM" id="SSF53649">
    <property type="entry name" value="Alkaline phosphatase-like"/>
    <property type="match status" value="1"/>
</dbReference>